<evidence type="ECO:0000313" key="3">
    <source>
        <dbReference type="EMBL" id="KAL3801677.1"/>
    </source>
</evidence>
<protein>
    <submittedName>
        <fullName evidence="3">Uncharacterized protein</fullName>
    </submittedName>
</protein>
<gene>
    <name evidence="3" type="ORF">ACHAWO_008230</name>
</gene>
<evidence type="ECO:0000256" key="1">
    <source>
        <dbReference type="SAM" id="MobiDB-lite"/>
    </source>
</evidence>
<sequence>MSADRTKTMFHRGTPNKEVKDDMALCTPRGKLLHAFQLSPSSISSSIAAPASLTSSTPSTQSKSPISPPRVHRFTNSPMEALRLFNGRELALPMPPFGRHASSPNLPMVGHITTRQFLTVNDQRERSRHLMQKWQACQRNIEDTSAPDAEAATPKSNSEETLEPDEHSHCKTIEHEMMIQSNSLVGTTEAAAWHLHGQSGRVAPSENNHFGTNVSVMNSKSMSKMRRDNRSPKLIDSNSKERSARDQDIECGTFSDETDVLVDIREYGDTLITSKSVIDPLEGNAHQDLWSTGVASAIVMGTAARYHKNVFMFPHGRRVLLPLIMALMALALSIFVSRSCRFMSVLPSSSLNQVFQIGPWFYLSTNPQSDEVCMPYPSDMELDFWFTVSRAMSALAVCFGVGLLLWTATLTCIPYSRSSLSWLGLCFFGASILQLSTSFFYLSDNCKGSVDEMGNVIGGGYFGGVECTANQDLVFTIAASAMYFATGWLLYIAQGVIANDPGTSSSEVYTWSAVSKYDDPQKGMRTIEKSWIRIPDGSTLMATVVVERRKGKKGIKTTHRVKTEILPAT</sequence>
<keyword evidence="2" id="KW-0812">Transmembrane</keyword>
<accession>A0ABD3QND4</accession>
<feature type="region of interest" description="Disordered" evidence="1">
    <location>
        <begin position="1"/>
        <end position="22"/>
    </location>
</feature>
<reference evidence="3 4" key="1">
    <citation type="submission" date="2024-10" db="EMBL/GenBank/DDBJ databases">
        <title>Updated reference genomes for cyclostephanoid diatoms.</title>
        <authorList>
            <person name="Roberts W.R."/>
            <person name="Alverson A.J."/>
        </authorList>
    </citation>
    <scope>NUCLEOTIDE SEQUENCE [LARGE SCALE GENOMIC DNA]</scope>
    <source>
        <strain evidence="3 4">AJA010-31</strain>
    </source>
</reference>
<keyword evidence="2" id="KW-0472">Membrane</keyword>
<evidence type="ECO:0000256" key="2">
    <source>
        <dbReference type="SAM" id="Phobius"/>
    </source>
</evidence>
<comment type="caution">
    <text evidence="3">The sequence shown here is derived from an EMBL/GenBank/DDBJ whole genome shotgun (WGS) entry which is preliminary data.</text>
</comment>
<name>A0ABD3QND4_9STRA</name>
<dbReference type="Proteomes" id="UP001530400">
    <property type="component" value="Unassembled WGS sequence"/>
</dbReference>
<evidence type="ECO:0000313" key="4">
    <source>
        <dbReference type="Proteomes" id="UP001530400"/>
    </source>
</evidence>
<dbReference type="AlphaFoldDB" id="A0ABD3QND4"/>
<dbReference type="EMBL" id="JALLPJ020000127">
    <property type="protein sequence ID" value="KAL3801677.1"/>
    <property type="molecule type" value="Genomic_DNA"/>
</dbReference>
<keyword evidence="4" id="KW-1185">Reference proteome</keyword>
<feature type="transmembrane region" description="Helical" evidence="2">
    <location>
        <begin position="420"/>
        <end position="442"/>
    </location>
</feature>
<feature type="compositionally biased region" description="Low complexity" evidence="1">
    <location>
        <begin position="49"/>
        <end position="65"/>
    </location>
</feature>
<keyword evidence="2" id="KW-1133">Transmembrane helix</keyword>
<feature type="transmembrane region" description="Helical" evidence="2">
    <location>
        <begin position="384"/>
        <end position="408"/>
    </location>
</feature>
<organism evidence="3 4">
    <name type="scientific">Cyclotella atomus</name>
    <dbReference type="NCBI Taxonomy" id="382360"/>
    <lineage>
        <taxon>Eukaryota</taxon>
        <taxon>Sar</taxon>
        <taxon>Stramenopiles</taxon>
        <taxon>Ochrophyta</taxon>
        <taxon>Bacillariophyta</taxon>
        <taxon>Coscinodiscophyceae</taxon>
        <taxon>Thalassiosirophycidae</taxon>
        <taxon>Stephanodiscales</taxon>
        <taxon>Stephanodiscaceae</taxon>
        <taxon>Cyclotella</taxon>
    </lineage>
</organism>
<feature type="region of interest" description="Disordered" evidence="1">
    <location>
        <begin position="49"/>
        <end position="73"/>
    </location>
</feature>
<proteinExistence type="predicted"/>
<feature type="compositionally biased region" description="Basic and acidic residues" evidence="1">
    <location>
        <begin position="225"/>
        <end position="247"/>
    </location>
</feature>
<feature type="region of interest" description="Disordered" evidence="1">
    <location>
        <begin position="140"/>
        <end position="165"/>
    </location>
</feature>
<feature type="transmembrane region" description="Helical" evidence="2">
    <location>
        <begin position="319"/>
        <end position="337"/>
    </location>
</feature>
<feature type="region of interest" description="Disordered" evidence="1">
    <location>
        <begin position="220"/>
        <end position="247"/>
    </location>
</feature>